<dbReference type="CDD" id="cd03444">
    <property type="entry name" value="Thioesterase_II_repeat1"/>
    <property type="match status" value="1"/>
</dbReference>
<feature type="domain" description="Acyl-CoA thioesterase-like C-terminal" evidence="5">
    <location>
        <begin position="331"/>
        <end position="426"/>
    </location>
</feature>
<reference evidence="6 7" key="1">
    <citation type="journal article" date="2011" name="Proc. Natl. Acad. Sci. U.S.A.">
        <title>Genome and transcriptome analyses of the mountain pine beetle-fungal symbiont Grosmannia clavigera, a lodgepole pine pathogen.</title>
        <authorList>
            <person name="DiGuistini S."/>
            <person name="Wang Y."/>
            <person name="Liao N.Y."/>
            <person name="Taylor G."/>
            <person name="Tanguay P."/>
            <person name="Feau N."/>
            <person name="Henrissat B."/>
            <person name="Chan S.K."/>
            <person name="Hesse-Orce U."/>
            <person name="Alamouti S.M."/>
            <person name="Tsui C.K.M."/>
            <person name="Docking R.T."/>
            <person name="Levasseur A."/>
            <person name="Haridas S."/>
            <person name="Robertson G."/>
            <person name="Birol I."/>
            <person name="Holt R.A."/>
            <person name="Marra M.A."/>
            <person name="Hamelin R.C."/>
            <person name="Hirst M."/>
            <person name="Jones S.J.M."/>
            <person name="Bohlmann J."/>
            <person name="Breuil C."/>
        </authorList>
    </citation>
    <scope>NUCLEOTIDE SEQUENCE [LARGE SCALE GENOMIC DNA]</scope>
    <source>
        <strain evidence="7">kw1407 / UAMH 11150</strain>
    </source>
</reference>
<dbReference type="PANTHER" id="PTHR11066:SF35">
    <property type="entry name" value="ACYL-COA THIOESTERASE II"/>
    <property type="match status" value="1"/>
</dbReference>
<dbReference type="Pfam" id="PF20789">
    <property type="entry name" value="4HBT_3C"/>
    <property type="match status" value="1"/>
</dbReference>
<dbReference type="Gene3D" id="2.40.160.210">
    <property type="entry name" value="Acyl-CoA thioesterase, double hotdog domain"/>
    <property type="match status" value="1"/>
</dbReference>
<feature type="compositionally biased region" description="Polar residues" evidence="3">
    <location>
        <begin position="135"/>
        <end position="145"/>
    </location>
</feature>
<sequence>MTGQTDSGHESDWEWACVVLQKGSDNLWYRRGIFMEQDNKGGNGTPYYSWGSLETFDGSDPKNTGSRNGNHAMIYSAKFHHTMFPHQYKCLGKNNCATDVQQMFRNNDFVWAAADNLVPGSRIPTSPRPHDVTGPNRTSAESVVPTNEPDRFVTVSNPGRMGNSRDIAYGGCVVGAAIRAACETVDPKYRLYSALGHYIGPASTKAKLLCSVRRIRDSRTFSTRQVEVSQKEEKENAPVRPCVIVLIDFQVQEKSLVLPEYSAQPERTYSKHEHCPNITDTSDRLVRERVVSKPVVEIFNISFSLQHRFFESLDCPEGVAGNNLYGLAKKRARTPQDADHYAGLGFVLDGALSFLPLAHSGLFLDDAGACSSLDFALRCFGTDVDLSSWHLRELKTVTGQNGRTYSEARLWDENGRLVANMTQQSILRPLRPSPSL</sequence>
<organism evidence="7">
    <name type="scientific">Grosmannia clavigera (strain kw1407 / UAMH 11150)</name>
    <name type="common">Blue stain fungus</name>
    <name type="synonym">Graphiocladiella clavigera</name>
    <dbReference type="NCBI Taxonomy" id="655863"/>
    <lineage>
        <taxon>Eukaryota</taxon>
        <taxon>Fungi</taxon>
        <taxon>Dikarya</taxon>
        <taxon>Ascomycota</taxon>
        <taxon>Pezizomycotina</taxon>
        <taxon>Sordariomycetes</taxon>
        <taxon>Sordariomycetidae</taxon>
        <taxon>Ophiostomatales</taxon>
        <taxon>Ophiostomataceae</taxon>
        <taxon>Leptographium</taxon>
    </lineage>
</organism>
<evidence type="ECO:0000256" key="3">
    <source>
        <dbReference type="SAM" id="MobiDB-lite"/>
    </source>
</evidence>
<evidence type="ECO:0000256" key="2">
    <source>
        <dbReference type="ARBA" id="ARBA00022801"/>
    </source>
</evidence>
<dbReference type="InterPro" id="IPR049450">
    <property type="entry name" value="ACOT8-like_C"/>
</dbReference>
<dbReference type="InterPro" id="IPR029069">
    <property type="entry name" value="HotDog_dom_sf"/>
</dbReference>
<dbReference type="PANTHER" id="PTHR11066">
    <property type="entry name" value="ACYL-COA THIOESTERASE"/>
    <property type="match status" value="1"/>
</dbReference>
<dbReference type="HOGENOM" id="CLU_628583_0_0_1"/>
<evidence type="ECO:0000313" key="7">
    <source>
        <dbReference type="Proteomes" id="UP000007796"/>
    </source>
</evidence>
<dbReference type="OrthoDB" id="68328at2759"/>
<dbReference type="GO" id="GO:0005782">
    <property type="term" value="C:peroxisomal matrix"/>
    <property type="evidence" value="ECO:0007669"/>
    <property type="project" value="UniProtKB-SubCell"/>
</dbReference>
<dbReference type="InterPro" id="IPR042171">
    <property type="entry name" value="Acyl-CoA_hotdog"/>
</dbReference>
<accession>F0XEE8</accession>
<proteinExistence type="inferred from homology"/>
<feature type="region of interest" description="Disordered" evidence="3">
    <location>
        <begin position="121"/>
        <end position="145"/>
    </location>
</feature>
<dbReference type="GO" id="GO:0047617">
    <property type="term" value="F:fatty acyl-CoA hydrolase activity"/>
    <property type="evidence" value="ECO:0007669"/>
    <property type="project" value="InterPro"/>
</dbReference>
<dbReference type="GeneID" id="25973902"/>
<dbReference type="InterPro" id="IPR003703">
    <property type="entry name" value="Acyl_CoA_thio"/>
</dbReference>
<dbReference type="InterPro" id="IPR049449">
    <property type="entry name" value="TesB_ACOT8-like_N"/>
</dbReference>
<dbReference type="Proteomes" id="UP000007796">
    <property type="component" value="Unassembled WGS sequence"/>
</dbReference>
<name>F0XEE8_GROCL</name>
<comment type="similarity">
    <text evidence="1">Belongs to the C/M/P thioester hydrolase family.</text>
</comment>
<keyword evidence="2" id="KW-0378">Hydrolase</keyword>
<dbReference type="Pfam" id="PF13622">
    <property type="entry name" value="4HBT_3"/>
    <property type="match status" value="1"/>
</dbReference>
<dbReference type="GO" id="GO:0006637">
    <property type="term" value="P:acyl-CoA metabolic process"/>
    <property type="evidence" value="ECO:0007669"/>
    <property type="project" value="InterPro"/>
</dbReference>
<feature type="domain" description="Acyl-CoA thioesterase-like N-terminal HotDog" evidence="4">
    <location>
        <begin position="158"/>
        <end position="250"/>
    </location>
</feature>
<evidence type="ECO:0000259" key="4">
    <source>
        <dbReference type="Pfam" id="PF13622"/>
    </source>
</evidence>
<keyword evidence="7" id="KW-1185">Reference proteome</keyword>
<evidence type="ECO:0000259" key="5">
    <source>
        <dbReference type="Pfam" id="PF20789"/>
    </source>
</evidence>
<dbReference type="eggNOG" id="KOG3016">
    <property type="taxonomic scope" value="Eukaryota"/>
</dbReference>
<evidence type="ECO:0000313" key="6">
    <source>
        <dbReference type="EMBL" id="EFX04137.1"/>
    </source>
</evidence>
<dbReference type="AlphaFoldDB" id="F0XEE8"/>
<dbReference type="STRING" id="655863.F0XEE8"/>
<protein>
    <submittedName>
        <fullName evidence="6">Acyl-thioesterase 2</fullName>
    </submittedName>
</protein>
<dbReference type="InParanoid" id="F0XEE8"/>
<dbReference type="GO" id="GO:0009062">
    <property type="term" value="P:fatty acid catabolic process"/>
    <property type="evidence" value="ECO:0007669"/>
    <property type="project" value="TreeGrafter"/>
</dbReference>
<dbReference type="RefSeq" id="XP_014173619.1">
    <property type="nucleotide sequence ID" value="XM_014318144.1"/>
</dbReference>
<dbReference type="CDD" id="cd03445">
    <property type="entry name" value="Thioesterase_II_repeat2"/>
    <property type="match status" value="1"/>
</dbReference>
<evidence type="ECO:0000256" key="1">
    <source>
        <dbReference type="ARBA" id="ARBA00006538"/>
    </source>
</evidence>
<dbReference type="SUPFAM" id="SSF54637">
    <property type="entry name" value="Thioesterase/thiol ester dehydrase-isomerase"/>
    <property type="match status" value="2"/>
</dbReference>
<gene>
    <name evidence="6" type="ORF">CMQ_1065</name>
</gene>
<dbReference type="EMBL" id="GL629765">
    <property type="protein sequence ID" value="EFX04137.1"/>
    <property type="molecule type" value="Genomic_DNA"/>
</dbReference>